<dbReference type="EMBL" id="GG662331">
    <property type="protein sequence ID" value="EWS71457.1"/>
    <property type="molecule type" value="Genomic_DNA"/>
</dbReference>
<proteinExistence type="predicted"/>
<feature type="region of interest" description="Disordered" evidence="1">
    <location>
        <begin position="453"/>
        <end position="474"/>
    </location>
</feature>
<sequence>MFDQTTTPPPLPNQIYGCGCTSNKKTQMSVSGLYGYDYTFDNGNLKTLPFWLCESVNDDYVPTLIDYSKIYSCFIYSYNSPNDQQKMDPNVCSTSGSFIQTTFDDPPYYNYTQFLYMIGFIFLTIFGLACNFPMTYLLLMFQYKTVPMKEYQPSSDRRKILICYALKKVLMIDRINKQVESLGIQNQLIPVMPMSKRLSKNDQQHQKQQAPLVDLQQYIKNIKLPDNQSISYFRKEILDELLEFLYTDNVHYHIVKRRQQSVRNRNQSHYTNSHFINQSQVDQNNRSQNNNLQLRPQVSQNQSITGNQIVININQLLNIEPNIPQNPSQDPPQQAQNLEQTNAQRNLNTFSADNSRLGEIQSLNQTNQMAEIDRTQNHQQDQRNYQQQVVEQKDNRENEMNNQDNNQIQAFQSVLARNDQQIKSMFHQQISTHHKKNSIDYQLQQLNLKTGKSSKYSGQTKLDEFQSEDYRNDEDIQEEEIQWNKQESNNENGNDINSSNLHNSAQQYSGNNIQFMNRHSNQLISTYRNNNNNDQQNTFKNLLSDPEIQLKQNENSHQVVHFNSIPEIKLENEDHKQIFSPQNEDLNNKKYDFHEHIGTQPCETSFLKHKSNEQNHQDSPQQFLQKLDENNMNQINLGVVQEIQKP</sequence>
<organism evidence="3 4">
    <name type="scientific">Tetrahymena thermophila (strain SB210)</name>
    <dbReference type="NCBI Taxonomy" id="312017"/>
    <lineage>
        <taxon>Eukaryota</taxon>
        <taxon>Sar</taxon>
        <taxon>Alveolata</taxon>
        <taxon>Ciliophora</taxon>
        <taxon>Intramacronucleata</taxon>
        <taxon>Oligohymenophorea</taxon>
        <taxon>Hymenostomatida</taxon>
        <taxon>Tetrahymenina</taxon>
        <taxon>Tetrahymenidae</taxon>
        <taxon>Tetrahymena</taxon>
    </lineage>
</organism>
<dbReference type="Proteomes" id="UP000009168">
    <property type="component" value="Unassembled WGS sequence"/>
</dbReference>
<evidence type="ECO:0000256" key="1">
    <source>
        <dbReference type="SAM" id="MobiDB-lite"/>
    </source>
</evidence>
<feature type="transmembrane region" description="Helical" evidence="2">
    <location>
        <begin position="114"/>
        <end position="139"/>
    </location>
</feature>
<accession>W7X1H8</accession>
<protein>
    <submittedName>
        <fullName evidence="3">Transmembrane protein, putative</fullName>
    </submittedName>
</protein>
<keyword evidence="4" id="KW-1185">Reference proteome</keyword>
<dbReference type="KEGG" id="tet:TTHERM_001042015"/>
<keyword evidence="2" id="KW-1133">Transmembrane helix</keyword>
<dbReference type="InParanoid" id="W7X1H8"/>
<dbReference type="RefSeq" id="XP_012656023.1">
    <property type="nucleotide sequence ID" value="XM_012800569.1"/>
</dbReference>
<reference evidence="4" key="1">
    <citation type="journal article" date="2006" name="PLoS Biol.">
        <title>Macronuclear genome sequence of the ciliate Tetrahymena thermophila, a model eukaryote.</title>
        <authorList>
            <person name="Eisen J.A."/>
            <person name="Coyne R.S."/>
            <person name="Wu M."/>
            <person name="Wu D."/>
            <person name="Thiagarajan M."/>
            <person name="Wortman J.R."/>
            <person name="Badger J.H."/>
            <person name="Ren Q."/>
            <person name="Amedeo P."/>
            <person name="Jones K.M."/>
            <person name="Tallon L.J."/>
            <person name="Delcher A.L."/>
            <person name="Salzberg S.L."/>
            <person name="Silva J.C."/>
            <person name="Haas B.J."/>
            <person name="Majoros W.H."/>
            <person name="Farzad M."/>
            <person name="Carlton J.M."/>
            <person name="Smith R.K. Jr."/>
            <person name="Garg J."/>
            <person name="Pearlman R.E."/>
            <person name="Karrer K.M."/>
            <person name="Sun L."/>
            <person name="Manning G."/>
            <person name="Elde N.C."/>
            <person name="Turkewitz A.P."/>
            <person name="Asai D.J."/>
            <person name="Wilkes D.E."/>
            <person name="Wang Y."/>
            <person name="Cai H."/>
            <person name="Collins K."/>
            <person name="Stewart B.A."/>
            <person name="Lee S.R."/>
            <person name="Wilamowska K."/>
            <person name="Weinberg Z."/>
            <person name="Ruzzo W.L."/>
            <person name="Wloga D."/>
            <person name="Gaertig J."/>
            <person name="Frankel J."/>
            <person name="Tsao C.-C."/>
            <person name="Gorovsky M.A."/>
            <person name="Keeling P.J."/>
            <person name="Waller R.F."/>
            <person name="Patron N.J."/>
            <person name="Cherry J.M."/>
            <person name="Stover N.A."/>
            <person name="Krieger C.J."/>
            <person name="del Toro C."/>
            <person name="Ryder H.F."/>
            <person name="Williamson S.C."/>
            <person name="Barbeau R.A."/>
            <person name="Hamilton E.P."/>
            <person name="Orias E."/>
        </authorList>
    </citation>
    <scope>NUCLEOTIDE SEQUENCE [LARGE SCALE GENOMIC DNA]</scope>
    <source>
        <strain evidence="4">SB210</strain>
    </source>
</reference>
<keyword evidence="2 3" id="KW-0812">Transmembrane</keyword>
<keyword evidence="2" id="KW-0472">Membrane</keyword>
<dbReference type="AlphaFoldDB" id="W7X1H8"/>
<feature type="compositionally biased region" description="Basic and acidic residues" evidence="1">
    <location>
        <begin position="461"/>
        <end position="474"/>
    </location>
</feature>
<name>W7X1H8_TETTS</name>
<feature type="compositionally biased region" description="Low complexity" evidence="1">
    <location>
        <begin position="489"/>
        <end position="500"/>
    </location>
</feature>
<dbReference type="GeneID" id="24441516"/>
<evidence type="ECO:0000313" key="4">
    <source>
        <dbReference type="Proteomes" id="UP000009168"/>
    </source>
</evidence>
<feature type="region of interest" description="Disordered" evidence="1">
    <location>
        <begin position="486"/>
        <end position="505"/>
    </location>
</feature>
<gene>
    <name evidence="3" type="ORF">TTHERM_001042015</name>
</gene>
<evidence type="ECO:0000256" key="2">
    <source>
        <dbReference type="SAM" id="Phobius"/>
    </source>
</evidence>
<evidence type="ECO:0000313" key="3">
    <source>
        <dbReference type="EMBL" id="EWS71457.1"/>
    </source>
</evidence>